<accession>A0AB38C739</accession>
<dbReference type="Pfam" id="PF19647">
    <property type="entry name" value="Septknot"/>
    <property type="match status" value="1"/>
</dbReference>
<dbReference type="InterPro" id="IPR046148">
    <property type="entry name" value="Septknot"/>
</dbReference>
<evidence type="ECO:0000313" key="3">
    <source>
        <dbReference type="Proteomes" id="UP000182489"/>
    </source>
</evidence>
<organism evidence="2 3">
    <name type="scientific">Janthinobacterium lividum</name>
    <dbReference type="NCBI Taxonomy" id="29581"/>
    <lineage>
        <taxon>Bacteria</taxon>
        <taxon>Pseudomonadati</taxon>
        <taxon>Pseudomonadota</taxon>
        <taxon>Betaproteobacteria</taxon>
        <taxon>Burkholderiales</taxon>
        <taxon>Oxalobacteraceae</taxon>
        <taxon>Janthinobacterium</taxon>
    </lineage>
</organism>
<gene>
    <name evidence="2" type="ORF">SAMN03097694_2259</name>
</gene>
<comment type="caution">
    <text evidence="2">The sequence shown here is derived from an EMBL/GenBank/DDBJ whole genome shotgun (WGS) entry which is preliminary data.</text>
</comment>
<dbReference type="AlphaFoldDB" id="A0AB38C739"/>
<proteinExistence type="predicted"/>
<sequence length="117" mass="12927">MLVFRQLNRCIVAGTIETGVRKVARIYQTNNMGEADVRVAIAQRGNADLLVHRVASWGLAHGDAQWFITRERQDATASVYFTSQGFAQLTISFVDHASEAGWTRPHRLKGCLSHGGS</sequence>
<reference evidence="2 3" key="1">
    <citation type="submission" date="2016-11" db="EMBL/GenBank/DDBJ databases">
        <authorList>
            <person name="Varghese N."/>
            <person name="Submissions S."/>
        </authorList>
    </citation>
    <scope>NUCLEOTIDE SEQUENCE [LARGE SCALE GENOMIC DNA]</scope>
    <source>
        <strain evidence="2 3">NFR18</strain>
    </source>
</reference>
<evidence type="ECO:0000259" key="1">
    <source>
        <dbReference type="Pfam" id="PF19647"/>
    </source>
</evidence>
<protein>
    <recommendedName>
        <fullName evidence="1">7(1) septoil knot domain-containing protein</fullName>
    </recommendedName>
</protein>
<feature type="domain" description="7(1) septoil knot" evidence="1">
    <location>
        <begin position="24"/>
        <end position="103"/>
    </location>
</feature>
<dbReference type="Proteomes" id="UP000182489">
    <property type="component" value="Unassembled WGS sequence"/>
</dbReference>
<evidence type="ECO:0000313" key="2">
    <source>
        <dbReference type="EMBL" id="SFX45381.1"/>
    </source>
</evidence>
<name>A0AB38C739_9BURK</name>
<dbReference type="EMBL" id="FPKH01000001">
    <property type="protein sequence ID" value="SFX45381.1"/>
    <property type="molecule type" value="Genomic_DNA"/>
</dbReference>